<gene>
    <name evidence="3" type="ORF">KC01_LOCUS11823</name>
</gene>
<evidence type="ECO:0000313" key="4">
    <source>
        <dbReference type="Proteomes" id="UP001497482"/>
    </source>
</evidence>
<feature type="compositionally biased region" description="Basic and acidic residues" evidence="2">
    <location>
        <begin position="26"/>
        <end position="36"/>
    </location>
</feature>
<accession>A0AAV2JYH0</accession>
<sequence length="290" mass="33509">MTETTANTSSHSSIVTRASSKPRVCPQREDEHEKATESMADIANVLTELRVLRADFGCKLDTTNSHLGDMNNSISALEQSMVEVRNTVESNKTRVTEAEERISTLEDDLEVAKADLASAIKRISTLESKTDELENRGRRKNLRLFGLRERAENNQPLLEYVEQLLPRWLGCHDKTFTLERAHRTLSKPKPGQNRGVIIRFLKFQDREFVINTAKKLNIQHEGNKLLFVPDLSTETLRQRNEFNAVRQRFVEKGLYRGFQIHPCRMRVLHESKMQLFATPREAEEFYQKII</sequence>
<dbReference type="AlphaFoldDB" id="A0AAV2JYH0"/>
<protein>
    <recommendedName>
        <fullName evidence="5">LINE-1 type transposase domain-containing 1</fullName>
    </recommendedName>
</protein>
<dbReference type="Gene3D" id="3.30.70.1820">
    <property type="entry name" value="L1 transposable element, RRM domain"/>
    <property type="match status" value="1"/>
</dbReference>
<dbReference type="Proteomes" id="UP001497482">
    <property type="component" value="Chromosome 14"/>
</dbReference>
<dbReference type="InterPro" id="IPR004244">
    <property type="entry name" value="Transposase_22"/>
</dbReference>
<feature type="coiled-coil region" evidence="1">
    <location>
        <begin position="81"/>
        <end position="136"/>
    </location>
</feature>
<evidence type="ECO:0008006" key="5">
    <source>
        <dbReference type="Google" id="ProtNLM"/>
    </source>
</evidence>
<evidence type="ECO:0000256" key="1">
    <source>
        <dbReference type="SAM" id="Coils"/>
    </source>
</evidence>
<organism evidence="3 4">
    <name type="scientific">Knipowitschia caucasica</name>
    <name type="common">Caucasian dwarf goby</name>
    <name type="synonym">Pomatoschistus caucasicus</name>
    <dbReference type="NCBI Taxonomy" id="637954"/>
    <lineage>
        <taxon>Eukaryota</taxon>
        <taxon>Metazoa</taxon>
        <taxon>Chordata</taxon>
        <taxon>Craniata</taxon>
        <taxon>Vertebrata</taxon>
        <taxon>Euteleostomi</taxon>
        <taxon>Actinopterygii</taxon>
        <taxon>Neopterygii</taxon>
        <taxon>Teleostei</taxon>
        <taxon>Neoteleostei</taxon>
        <taxon>Acanthomorphata</taxon>
        <taxon>Gobiaria</taxon>
        <taxon>Gobiiformes</taxon>
        <taxon>Gobioidei</taxon>
        <taxon>Gobiidae</taxon>
        <taxon>Gobiinae</taxon>
        <taxon>Knipowitschia</taxon>
    </lineage>
</organism>
<dbReference type="Gene3D" id="1.20.5.340">
    <property type="match status" value="1"/>
</dbReference>
<feature type="compositionally biased region" description="Polar residues" evidence="2">
    <location>
        <begin position="1"/>
        <end position="19"/>
    </location>
</feature>
<reference evidence="3 4" key="1">
    <citation type="submission" date="2024-04" db="EMBL/GenBank/DDBJ databases">
        <authorList>
            <person name="Waldvogel A.-M."/>
            <person name="Schoenle A."/>
        </authorList>
    </citation>
    <scope>NUCLEOTIDE SEQUENCE [LARGE SCALE GENOMIC DNA]</scope>
</reference>
<feature type="region of interest" description="Disordered" evidence="2">
    <location>
        <begin position="1"/>
        <end position="36"/>
    </location>
</feature>
<dbReference type="SUPFAM" id="SSF57997">
    <property type="entry name" value="Tropomyosin"/>
    <property type="match status" value="1"/>
</dbReference>
<keyword evidence="4" id="KW-1185">Reference proteome</keyword>
<evidence type="ECO:0000313" key="3">
    <source>
        <dbReference type="EMBL" id="CAL1581047.1"/>
    </source>
</evidence>
<name>A0AAV2JYH0_KNICA</name>
<dbReference type="EMBL" id="OZ035836">
    <property type="protein sequence ID" value="CAL1581047.1"/>
    <property type="molecule type" value="Genomic_DNA"/>
</dbReference>
<keyword evidence="1" id="KW-0175">Coiled coil</keyword>
<dbReference type="PANTHER" id="PTHR11505">
    <property type="entry name" value="L1 TRANSPOSABLE ELEMENT-RELATED"/>
    <property type="match status" value="1"/>
</dbReference>
<proteinExistence type="predicted"/>
<evidence type="ECO:0000256" key="2">
    <source>
        <dbReference type="SAM" id="MobiDB-lite"/>
    </source>
</evidence>